<dbReference type="GO" id="GO:0043720">
    <property type="term" value="F:3-keto-5-aminohexanoate cleavage activity"/>
    <property type="evidence" value="ECO:0007669"/>
    <property type="project" value="InterPro"/>
</dbReference>
<keyword evidence="3" id="KW-0479">Metal-binding</keyword>
<keyword evidence="4" id="KW-0862">Zinc</keyword>
<evidence type="ECO:0000256" key="3">
    <source>
        <dbReference type="ARBA" id="ARBA00022723"/>
    </source>
</evidence>
<keyword evidence="2" id="KW-0808">Transferase</keyword>
<keyword evidence="6" id="KW-1185">Reference proteome</keyword>
<dbReference type="AlphaFoldDB" id="A0A2R4WWE5"/>
<evidence type="ECO:0000313" key="6">
    <source>
        <dbReference type="Proteomes" id="UP000244755"/>
    </source>
</evidence>
<evidence type="ECO:0000256" key="2">
    <source>
        <dbReference type="ARBA" id="ARBA00022679"/>
    </source>
</evidence>
<dbReference type="InterPro" id="IPR013785">
    <property type="entry name" value="Aldolase_TIM"/>
</dbReference>
<dbReference type="PANTHER" id="PTHR37418:SF2">
    <property type="entry name" value="3-KETO-5-AMINOHEXANOATE CLEAVAGE ENZYME"/>
    <property type="match status" value="1"/>
</dbReference>
<dbReference type="KEGG" id="mee:DA075_34120"/>
<sequence>MSRKVILTCAVVGENAYNRAHPSFPVTPEQIADAALEATEAGASAVHLHVRDPLSGAGSRDPDLFLDMVTRVRDRGVRAVLNVTCGGGATYVPDPEDESRGGPGTDIAPAAERVRHIEMTRPEMCSIDVTTQNQMDGDKEYVYLNSAPTLRQMARRFQELGVKPEIEVFAPGDILLANKMLEDGLFDAPPVYQIVTGTRWGLPSSAETLIYMRSLLPPGANWAAFGIGRMQLPMVAQATLLGGNVRVGLEDNLYLKRGVFATNGQLVTAARTIIETMGYEVATPDEARAILGLRPRR</sequence>
<dbReference type="PANTHER" id="PTHR37418">
    <property type="entry name" value="3-KETO-5-AMINOHEXANOATE CLEAVAGE ENZYME-RELATED"/>
    <property type="match status" value="1"/>
</dbReference>
<name>A0A2R4WWE5_9HYPH</name>
<organism evidence="5 6">
    <name type="scientific">Methylobacterium currus</name>
    <dbReference type="NCBI Taxonomy" id="2051553"/>
    <lineage>
        <taxon>Bacteria</taxon>
        <taxon>Pseudomonadati</taxon>
        <taxon>Pseudomonadota</taxon>
        <taxon>Alphaproteobacteria</taxon>
        <taxon>Hyphomicrobiales</taxon>
        <taxon>Methylobacteriaceae</taxon>
        <taxon>Methylobacterium</taxon>
    </lineage>
</organism>
<reference evidence="5 6" key="1">
    <citation type="submission" date="2018-04" db="EMBL/GenBank/DDBJ databases">
        <title>Methylobacterium sp. PR1016A genome.</title>
        <authorList>
            <person name="Park W."/>
        </authorList>
    </citation>
    <scope>NUCLEOTIDE SEQUENCE [LARGE SCALE GENOMIC DNA]</scope>
    <source>
        <strain evidence="5 6">PR1016A</strain>
    </source>
</reference>
<proteinExistence type="predicted"/>
<comment type="cofactor">
    <cofactor evidence="1">
        <name>Zn(2+)</name>
        <dbReference type="ChEBI" id="CHEBI:29105"/>
    </cofactor>
</comment>
<dbReference type="EMBL" id="CP028844">
    <property type="protein sequence ID" value="AWB25861.1"/>
    <property type="molecule type" value="Genomic_DNA"/>
</dbReference>
<protein>
    <submittedName>
        <fullName evidence="5">3-keto-5-aminohexanoate cleavage protein</fullName>
    </submittedName>
</protein>
<accession>A0A2R4WWE5</accession>
<dbReference type="Proteomes" id="UP000244755">
    <property type="component" value="Chromosome 2"/>
</dbReference>
<evidence type="ECO:0000256" key="4">
    <source>
        <dbReference type="ARBA" id="ARBA00022833"/>
    </source>
</evidence>
<gene>
    <name evidence="5" type="ORF">DA075_34120</name>
</gene>
<dbReference type="Gene3D" id="3.20.20.70">
    <property type="entry name" value="Aldolase class I"/>
    <property type="match status" value="1"/>
</dbReference>
<dbReference type="GO" id="GO:0046872">
    <property type="term" value="F:metal ion binding"/>
    <property type="evidence" value="ECO:0007669"/>
    <property type="project" value="UniProtKB-KW"/>
</dbReference>
<evidence type="ECO:0000313" key="5">
    <source>
        <dbReference type="EMBL" id="AWB25861.1"/>
    </source>
</evidence>
<dbReference type="Pfam" id="PF05853">
    <property type="entry name" value="BKACE"/>
    <property type="match status" value="1"/>
</dbReference>
<dbReference type="OrthoDB" id="9805277at2"/>
<dbReference type="InterPro" id="IPR008567">
    <property type="entry name" value="BKACE"/>
</dbReference>
<evidence type="ECO:0000256" key="1">
    <source>
        <dbReference type="ARBA" id="ARBA00001947"/>
    </source>
</evidence>